<evidence type="ECO:0000313" key="1">
    <source>
        <dbReference type="EMBL" id="MEQ2306904.1"/>
    </source>
</evidence>
<dbReference type="EMBL" id="JAHRIP010066658">
    <property type="protein sequence ID" value="MEQ2306904.1"/>
    <property type="molecule type" value="Genomic_DNA"/>
</dbReference>
<evidence type="ECO:0000313" key="2">
    <source>
        <dbReference type="Proteomes" id="UP001469553"/>
    </source>
</evidence>
<protein>
    <submittedName>
        <fullName evidence="1">Uncharacterized protein</fullName>
    </submittedName>
</protein>
<organism evidence="1 2">
    <name type="scientific">Ameca splendens</name>
    <dbReference type="NCBI Taxonomy" id="208324"/>
    <lineage>
        <taxon>Eukaryota</taxon>
        <taxon>Metazoa</taxon>
        <taxon>Chordata</taxon>
        <taxon>Craniata</taxon>
        <taxon>Vertebrata</taxon>
        <taxon>Euteleostomi</taxon>
        <taxon>Actinopterygii</taxon>
        <taxon>Neopterygii</taxon>
        <taxon>Teleostei</taxon>
        <taxon>Neoteleostei</taxon>
        <taxon>Acanthomorphata</taxon>
        <taxon>Ovalentaria</taxon>
        <taxon>Atherinomorphae</taxon>
        <taxon>Cyprinodontiformes</taxon>
        <taxon>Goodeidae</taxon>
        <taxon>Ameca</taxon>
    </lineage>
</organism>
<name>A0ABV0ZM03_9TELE</name>
<gene>
    <name evidence="1" type="ORF">AMECASPLE_012898</name>
</gene>
<keyword evidence="2" id="KW-1185">Reference proteome</keyword>
<proteinExistence type="predicted"/>
<accession>A0ABV0ZM03</accession>
<sequence>MCLFSLGCDNPGMSDWTLRTGQHNKRRSKLLGRGVIVAGAQLFNSSLSTSCPFGNFNNGWLQQDLEAPSGLAADKDIDITQGSWFSRQ</sequence>
<dbReference type="Proteomes" id="UP001469553">
    <property type="component" value="Unassembled WGS sequence"/>
</dbReference>
<reference evidence="1 2" key="1">
    <citation type="submission" date="2021-06" db="EMBL/GenBank/DDBJ databases">
        <authorList>
            <person name="Palmer J.M."/>
        </authorList>
    </citation>
    <scope>NUCLEOTIDE SEQUENCE [LARGE SCALE GENOMIC DNA]</scope>
    <source>
        <strain evidence="1 2">AS_MEX2019</strain>
        <tissue evidence="1">Muscle</tissue>
    </source>
</reference>
<comment type="caution">
    <text evidence="1">The sequence shown here is derived from an EMBL/GenBank/DDBJ whole genome shotgun (WGS) entry which is preliminary data.</text>
</comment>